<accession>A0A7G2EGJ8</accession>
<dbReference type="AlphaFoldDB" id="A0A7G2EGJ8"/>
<evidence type="ECO:0000313" key="1">
    <source>
        <dbReference type="EMBL" id="CAD5321494.1"/>
    </source>
</evidence>
<dbReference type="Proteomes" id="UP000516314">
    <property type="component" value="Chromosome 2"/>
</dbReference>
<organism evidence="1 2">
    <name type="scientific">Arabidopsis thaliana</name>
    <name type="common">Mouse-ear cress</name>
    <dbReference type="NCBI Taxonomy" id="3702"/>
    <lineage>
        <taxon>Eukaryota</taxon>
        <taxon>Viridiplantae</taxon>
        <taxon>Streptophyta</taxon>
        <taxon>Embryophyta</taxon>
        <taxon>Tracheophyta</taxon>
        <taxon>Spermatophyta</taxon>
        <taxon>Magnoliopsida</taxon>
        <taxon>eudicotyledons</taxon>
        <taxon>Gunneridae</taxon>
        <taxon>Pentapetalae</taxon>
        <taxon>rosids</taxon>
        <taxon>malvids</taxon>
        <taxon>Brassicales</taxon>
        <taxon>Brassicaceae</taxon>
        <taxon>Camelineae</taxon>
        <taxon>Arabidopsis</taxon>
    </lineage>
</organism>
<reference evidence="1 2" key="1">
    <citation type="submission" date="2020-09" db="EMBL/GenBank/DDBJ databases">
        <authorList>
            <person name="Ashkenazy H."/>
        </authorList>
    </citation>
    <scope>NUCLEOTIDE SEQUENCE [LARGE SCALE GENOMIC DNA]</scope>
    <source>
        <strain evidence="2">cv. Cdm-0</strain>
    </source>
</reference>
<gene>
    <name evidence="1" type="ORF">AT9943_LOCUS9558</name>
</gene>
<evidence type="ECO:0000313" key="2">
    <source>
        <dbReference type="Proteomes" id="UP000516314"/>
    </source>
</evidence>
<name>A0A7G2EGJ8_ARATH</name>
<proteinExistence type="predicted"/>
<sequence length="73" mass="8250">MTLMATLFIQARAPTCHSSFFSTRNLDGRICRDSGGHAPESEKRFGPVWSETCPLASTLRAILTRERLIRRNL</sequence>
<protein>
    <submittedName>
        <fullName evidence="1">(thale cress) hypothetical protein</fullName>
    </submittedName>
</protein>
<dbReference type="EMBL" id="LR881467">
    <property type="protein sequence ID" value="CAD5321494.1"/>
    <property type="molecule type" value="Genomic_DNA"/>
</dbReference>